<gene>
    <name evidence="1" type="ORF">CSOL1703_00009755</name>
</gene>
<dbReference type="OrthoDB" id="5145869at2759"/>
<name>A0A9N9W6F2_9HYPO</name>
<protein>
    <submittedName>
        <fullName evidence="1">Uncharacterized protein</fullName>
    </submittedName>
</protein>
<comment type="caution">
    <text evidence="1">The sequence shown here is derived from an EMBL/GenBank/DDBJ whole genome shotgun (WGS) entry which is preliminary data.</text>
</comment>
<reference evidence="1" key="1">
    <citation type="submission" date="2021-10" db="EMBL/GenBank/DDBJ databases">
        <authorList>
            <person name="Piombo E."/>
        </authorList>
    </citation>
    <scope>NUCLEOTIDE SEQUENCE</scope>
</reference>
<organism evidence="1 2">
    <name type="scientific">Clonostachys solani</name>
    <dbReference type="NCBI Taxonomy" id="160281"/>
    <lineage>
        <taxon>Eukaryota</taxon>
        <taxon>Fungi</taxon>
        <taxon>Dikarya</taxon>
        <taxon>Ascomycota</taxon>
        <taxon>Pezizomycotina</taxon>
        <taxon>Sordariomycetes</taxon>
        <taxon>Hypocreomycetidae</taxon>
        <taxon>Hypocreales</taxon>
        <taxon>Bionectriaceae</taxon>
        <taxon>Clonostachys</taxon>
    </lineage>
</organism>
<dbReference type="EMBL" id="CABFOC020000005">
    <property type="protein sequence ID" value="CAH0043994.1"/>
    <property type="molecule type" value="Genomic_DNA"/>
</dbReference>
<accession>A0A9N9W6F2</accession>
<proteinExistence type="predicted"/>
<evidence type="ECO:0000313" key="2">
    <source>
        <dbReference type="Proteomes" id="UP000775872"/>
    </source>
</evidence>
<evidence type="ECO:0000313" key="1">
    <source>
        <dbReference type="EMBL" id="CAH0043994.1"/>
    </source>
</evidence>
<dbReference type="Proteomes" id="UP000775872">
    <property type="component" value="Unassembled WGS sequence"/>
</dbReference>
<sequence length="120" mass="13188">MLQVRRELGKKVEPGTIDLVTVELNIRSLCTLTATLIAQTLRFGEDEEDAHLWRRKSKEYVKAVVGAAHGGRNEALICVIIEMAVAEALCFQTALKPGDIKLGTHLEEYISGDNIADIIA</sequence>
<dbReference type="AlphaFoldDB" id="A0A9N9W6F2"/>
<keyword evidence="2" id="KW-1185">Reference proteome</keyword>